<feature type="compositionally biased region" description="Polar residues" evidence="3">
    <location>
        <begin position="51"/>
        <end position="67"/>
    </location>
</feature>
<reference evidence="5" key="1">
    <citation type="submission" date="2025-08" db="UniProtKB">
        <authorList>
            <consortium name="RefSeq"/>
        </authorList>
    </citation>
    <scope>IDENTIFICATION</scope>
</reference>
<gene>
    <name evidence="5" type="primary">LOC103514677</name>
</gene>
<accession>A0A1S4EI97</accession>
<dbReference type="PaxDb" id="121845-A0A1S4EI97"/>
<feature type="region of interest" description="Disordered" evidence="3">
    <location>
        <begin position="1"/>
        <end position="105"/>
    </location>
</feature>
<dbReference type="Gene3D" id="3.40.50.300">
    <property type="entry name" value="P-loop containing nucleotide triphosphate hydrolases"/>
    <property type="match status" value="1"/>
</dbReference>
<proteinExistence type="inferred from homology"/>
<keyword evidence="4" id="KW-1185">Reference proteome</keyword>
<comment type="similarity">
    <text evidence="1">Belongs to the SMG9 family.</text>
</comment>
<feature type="compositionally biased region" description="Basic residues" evidence="3">
    <location>
        <begin position="9"/>
        <end position="19"/>
    </location>
</feature>
<dbReference type="InterPro" id="IPR027417">
    <property type="entry name" value="P-loop_NTPase"/>
</dbReference>
<dbReference type="SUPFAM" id="SSF52540">
    <property type="entry name" value="P-loop containing nucleoside triphosphate hydrolases"/>
    <property type="match status" value="1"/>
</dbReference>
<dbReference type="InterPro" id="IPR039177">
    <property type="entry name" value="SMG9"/>
</dbReference>
<dbReference type="RefSeq" id="XP_017301807.2">
    <property type="nucleotide sequence ID" value="XM_017446318.2"/>
</dbReference>
<dbReference type="AlphaFoldDB" id="A0A1S4EI97"/>
<dbReference type="GO" id="GO:0000184">
    <property type="term" value="P:nuclear-transcribed mRNA catabolic process, nonsense-mediated decay"/>
    <property type="evidence" value="ECO:0007669"/>
    <property type="project" value="UniProtKB-KW"/>
</dbReference>
<dbReference type="PANTHER" id="PTHR14270:SF0">
    <property type="entry name" value="NONSENSE-MEDIATED MRNA DECAY FACTOR SMG9"/>
    <property type="match status" value="1"/>
</dbReference>
<keyword evidence="2" id="KW-0866">Nonsense-mediated mRNA decay</keyword>
<dbReference type="STRING" id="121845.A0A1S4EI97"/>
<evidence type="ECO:0000313" key="5">
    <source>
        <dbReference type="RefSeq" id="XP_017301807.2"/>
    </source>
</evidence>
<dbReference type="KEGG" id="dci:103514677"/>
<protein>
    <submittedName>
        <fullName evidence="5">Protein SMG9</fullName>
    </submittedName>
</protein>
<evidence type="ECO:0000256" key="3">
    <source>
        <dbReference type="SAM" id="MobiDB-lite"/>
    </source>
</evidence>
<organism evidence="4 5">
    <name type="scientific">Diaphorina citri</name>
    <name type="common">Asian citrus psyllid</name>
    <dbReference type="NCBI Taxonomy" id="121845"/>
    <lineage>
        <taxon>Eukaryota</taxon>
        <taxon>Metazoa</taxon>
        <taxon>Ecdysozoa</taxon>
        <taxon>Arthropoda</taxon>
        <taxon>Hexapoda</taxon>
        <taxon>Insecta</taxon>
        <taxon>Pterygota</taxon>
        <taxon>Neoptera</taxon>
        <taxon>Paraneoptera</taxon>
        <taxon>Hemiptera</taxon>
        <taxon>Sternorrhyncha</taxon>
        <taxon>Psylloidea</taxon>
        <taxon>Psyllidae</taxon>
        <taxon>Diaphorininae</taxon>
        <taxon>Diaphorina</taxon>
    </lineage>
</organism>
<name>A0A1S4EI97_DIACI</name>
<evidence type="ECO:0000256" key="1">
    <source>
        <dbReference type="ARBA" id="ARBA00007712"/>
    </source>
</evidence>
<dbReference type="Proteomes" id="UP000079169">
    <property type="component" value="Unplaced"/>
</dbReference>
<sequence>MGDHDQSRDHRRKRHNKGYRAKEKDDGNPFLSSKKAPSILTKSSAEKNAHQTKSVESSLQVPNQPKQPTIILKSRDASSPNPRSKTDTANGPSNNTPKTPSTDVQSLLAPYPHMQQTAVKLIDENLEFHAGLVQSFLTEQTDFTVIGVIGLQGTGKSTLLSQLVSNAEHSIFPVQTQANILECTHCTTGMDIYVSSNRLILLDTQPILSPSLMDISVMQRKTSPIYDAPGVNKSSAEYASLEIHSLQLSAFIFSVCHVVLFVQDWFIDPNLVRFIQATEMLKPSNITNRPEEYYEYFPEGVFIHNKVPSCDFLKHNIGDIQVRVISFRCTIFYFVACFQVPEMEDTANFTRVMSTIKKHLSGTSRRNFTINTLSEKNWLLYAAKIWDHIRKSSYFLEYNRYLP</sequence>
<evidence type="ECO:0000313" key="4">
    <source>
        <dbReference type="Proteomes" id="UP000079169"/>
    </source>
</evidence>
<dbReference type="GeneID" id="103514677"/>
<evidence type="ECO:0000256" key="2">
    <source>
        <dbReference type="ARBA" id="ARBA00023161"/>
    </source>
</evidence>
<dbReference type="PANTHER" id="PTHR14270">
    <property type="entry name" value="NONSENSE-MEDIATED MRNA DECAY FACTOR SMG9"/>
    <property type="match status" value="1"/>
</dbReference>
<feature type="compositionally biased region" description="Polar residues" evidence="3">
    <location>
        <begin position="77"/>
        <end position="105"/>
    </location>
</feature>